<feature type="region of interest" description="Disordered" evidence="7">
    <location>
        <begin position="82"/>
        <end position="451"/>
    </location>
</feature>
<dbReference type="NCBIfam" id="NF006592">
    <property type="entry name" value="PRK09125.1"/>
    <property type="match status" value="1"/>
</dbReference>
<evidence type="ECO:0000313" key="9">
    <source>
        <dbReference type="EMBL" id="KAK7052302.1"/>
    </source>
</evidence>
<gene>
    <name evidence="9" type="ORF">R3P38DRAFT_2859594</name>
</gene>
<dbReference type="InterPro" id="IPR012310">
    <property type="entry name" value="DNA_ligase_ATP-dep_cent"/>
</dbReference>
<sequence length="821" mass="90552">MAADRLSEIDGHKPKVLLRDGETREVKPSNSHGYTYKIKRSNDLYYCHCPAWRNQTGVPVNARTCKHLKTVLGDEYETARIDLNNPNSKSSSSKGKRKRNDDDDEDEDEEEEEDIEESEFNQASEDEDDEPPQKKRKPVSKSSKPIPKGKGKKKAPDSDNESESDAPRKKKTVSKGKGKKKAVDSDEEPDSDAPRKKKSVYRGNAKKKAADSDDDSAPEPPQKRKPISLTKGKAKVAQSSKRASKKDDSDDGEDFSDEINAVEGSDSEEEKPKKKAKANASPKKPATKKKTKGSDDEADSEEEATSKKRKKPASTSAKKPPAKKAKVKPDSDDDVTAEDSADDLLPNPKKNAGGRAPVSKGKGKKTPKVESDAEEDDEDEDAKPQKKSAKPKSKAKKEESDAEDDDEDDKKASPASGPSSSSSDPLAEISGKKPKVLLADGEERMVKSMSSNSEYKVKRTWDHYYCQCPAWRNQAGAPTNARTCKHLRQLLGDAYETARLMWQNPNGPVPKPASKPKSKSKKKKAGDDDDDDDDNGGGGKSVPELLLANKWDIDTGPDPTGWWISEKLDGVRTFYDGKGMVSRLGNPFTPPQWFLDKLPKDCTLDGELFGGRGNFQDTVSIVKTMNSPHWKNITFQIFDVPSEKTAFEDRVKFLQKLFGPGGKYECDEVVLVEHEKAKNRKHVLDKLKEIEELGGEGLMLRKAGSKYEGRRSSTLLKIKTFYDAEAEVTGYTDGKGKHAGLTGALKCKMASGKTFNVGTGLSDKQRRNPPKIGSIITYRFQELTRDGVPRFPSYIGEAIDKKKAKDAKLPAHRKAGGSKDD</sequence>
<evidence type="ECO:0000256" key="2">
    <source>
        <dbReference type="ARBA" id="ARBA00022598"/>
    </source>
</evidence>
<dbReference type="Gene3D" id="3.30.470.30">
    <property type="entry name" value="DNA ligase/mRNA capping enzyme"/>
    <property type="match status" value="1"/>
</dbReference>
<dbReference type="PANTHER" id="PTHR47810:SF1">
    <property type="entry name" value="DNA LIGASE B"/>
    <property type="match status" value="1"/>
</dbReference>
<dbReference type="InterPro" id="IPR016059">
    <property type="entry name" value="DNA_ligase_ATP-dep_CS"/>
</dbReference>
<feature type="compositionally biased region" description="Acidic residues" evidence="7">
    <location>
        <begin position="331"/>
        <end position="342"/>
    </location>
</feature>
<dbReference type="Proteomes" id="UP001362999">
    <property type="component" value="Unassembled WGS sequence"/>
</dbReference>
<dbReference type="InterPro" id="IPR007527">
    <property type="entry name" value="Znf_SWIM"/>
</dbReference>
<feature type="compositionally biased region" description="Acidic residues" evidence="7">
    <location>
        <begin position="372"/>
        <end position="381"/>
    </location>
</feature>
<keyword evidence="10" id="KW-1185">Reference proteome</keyword>
<accession>A0AAW0DKV5</accession>
<dbReference type="GO" id="GO:0006310">
    <property type="term" value="P:DNA recombination"/>
    <property type="evidence" value="ECO:0007669"/>
    <property type="project" value="InterPro"/>
</dbReference>
<evidence type="ECO:0000256" key="6">
    <source>
        <dbReference type="PROSITE-ProRule" id="PRU00325"/>
    </source>
</evidence>
<feature type="compositionally biased region" description="Basic residues" evidence="7">
    <location>
        <begin position="810"/>
        <end position="821"/>
    </location>
</feature>
<comment type="cofactor">
    <cofactor evidence="1">
        <name>a divalent metal cation</name>
        <dbReference type="ChEBI" id="CHEBI:60240"/>
    </cofactor>
</comment>
<feature type="region of interest" description="Disordered" evidence="7">
    <location>
        <begin position="801"/>
        <end position="821"/>
    </location>
</feature>
<feature type="compositionally biased region" description="Basic residues" evidence="7">
    <location>
        <begin position="385"/>
        <end position="395"/>
    </location>
</feature>
<evidence type="ECO:0000256" key="1">
    <source>
        <dbReference type="ARBA" id="ARBA00001968"/>
    </source>
</evidence>
<feature type="compositionally biased region" description="Basic residues" evidence="7">
    <location>
        <begin position="168"/>
        <end position="180"/>
    </location>
</feature>
<evidence type="ECO:0000256" key="4">
    <source>
        <dbReference type="ARBA" id="ARBA00022763"/>
    </source>
</evidence>
<proteinExistence type="predicted"/>
<dbReference type="SUPFAM" id="SSF50249">
    <property type="entry name" value="Nucleic acid-binding proteins"/>
    <property type="match status" value="1"/>
</dbReference>
<organism evidence="9 10">
    <name type="scientific">Favolaschia claudopus</name>
    <dbReference type="NCBI Taxonomy" id="2862362"/>
    <lineage>
        <taxon>Eukaryota</taxon>
        <taxon>Fungi</taxon>
        <taxon>Dikarya</taxon>
        <taxon>Basidiomycota</taxon>
        <taxon>Agaricomycotina</taxon>
        <taxon>Agaricomycetes</taxon>
        <taxon>Agaricomycetidae</taxon>
        <taxon>Agaricales</taxon>
        <taxon>Marasmiineae</taxon>
        <taxon>Mycenaceae</taxon>
        <taxon>Favolaschia</taxon>
    </lineage>
</organism>
<evidence type="ECO:0000313" key="10">
    <source>
        <dbReference type="Proteomes" id="UP001362999"/>
    </source>
</evidence>
<dbReference type="PROSITE" id="PS50966">
    <property type="entry name" value="ZF_SWIM"/>
    <property type="match status" value="2"/>
</dbReference>
<evidence type="ECO:0000256" key="3">
    <source>
        <dbReference type="ARBA" id="ARBA00022705"/>
    </source>
</evidence>
<dbReference type="Gene3D" id="2.40.50.140">
    <property type="entry name" value="Nucleic acid-binding proteins"/>
    <property type="match status" value="1"/>
</dbReference>
<dbReference type="SUPFAM" id="SSF56091">
    <property type="entry name" value="DNA ligase/mRNA capping enzyme, catalytic domain"/>
    <property type="match status" value="1"/>
</dbReference>
<dbReference type="PANTHER" id="PTHR47810">
    <property type="entry name" value="DNA LIGASE"/>
    <property type="match status" value="1"/>
</dbReference>
<feature type="compositionally biased region" description="Basic residues" evidence="7">
    <location>
        <begin position="514"/>
        <end position="524"/>
    </location>
</feature>
<dbReference type="Pfam" id="PF14743">
    <property type="entry name" value="DNA_ligase_OB_2"/>
    <property type="match status" value="1"/>
</dbReference>
<dbReference type="Gene3D" id="3.30.1490.70">
    <property type="match status" value="1"/>
</dbReference>
<feature type="domain" description="SWIM-type" evidence="8">
    <location>
        <begin position="455"/>
        <end position="495"/>
    </location>
</feature>
<evidence type="ECO:0000256" key="7">
    <source>
        <dbReference type="SAM" id="MobiDB-lite"/>
    </source>
</evidence>
<keyword evidence="4" id="KW-0227">DNA damage</keyword>
<dbReference type="InterPro" id="IPR012340">
    <property type="entry name" value="NA-bd_OB-fold"/>
</dbReference>
<keyword evidence="5" id="KW-0234">DNA repair</keyword>
<dbReference type="GO" id="GO:0008270">
    <property type="term" value="F:zinc ion binding"/>
    <property type="evidence" value="ECO:0007669"/>
    <property type="project" value="UniProtKB-KW"/>
</dbReference>
<keyword evidence="6" id="KW-0479">Metal-binding</keyword>
<keyword evidence="6" id="KW-0863">Zinc-finger</keyword>
<dbReference type="CDD" id="cd08041">
    <property type="entry name" value="OBF_kDNA_ligase_like"/>
    <property type="match status" value="1"/>
</dbReference>
<reference evidence="9 10" key="1">
    <citation type="journal article" date="2024" name="J Genomics">
        <title>Draft genome sequencing and assembly of Favolaschia claudopus CIRM-BRFM 2984 isolated from oak limbs.</title>
        <authorList>
            <person name="Navarro D."/>
            <person name="Drula E."/>
            <person name="Chaduli D."/>
            <person name="Cazenave R."/>
            <person name="Ahrendt S."/>
            <person name="Wang J."/>
            <person name="Lipzen A."/>
            <person name="Daum C."/>
            <person name="Barry K."/>
            <person name="Grigoriev I.V."/>
            <person name="Favel A."/>
            <person name="Rosso M.N."/>
            <person name="Martin F."/>
        </authorList>
    </citation>
    <scope>NUCLEOTIDE SEQUENCE [LARGE SCALE GENOMIC DNA]</scope>
    <source>
        <strain evidence="9 10">CIRM-BRFM 2984</strain>
    </source>
</reference>
<evidence type="ECO:0000256" key="5">
    <source>
        <dbReference type="ARBA" id="ARBA00023204"/>
    </source>
</evidence>
<keyword evidence="3" id="KW-0235">DNA replication</keyword>
<protein>
    <submittedName>
        <fullName evidence="9">Dna ligase</fullName>
    </submittedName>
</protein>
<comment type="caution">
    <text evidence="9">The sequence shown here is derived from an EMBL/GenBank/DDBJ whole genome shotgun (WGS) entry which is preliminary data.</text>
</comment>
<feature type="compositionally biased region" description="Acidic residues" evidence="7">
    <location>
        <begin position="102"/>
        <end position="130"/>
    </location>
</feature>
<dbReference type="AlphaFoldDB" id="A0AAW0DKV5"/>
<feature type="compositionally biased region" description="Basic residues" evidence="7">
    <location>
        <begin position="195"/>
        <end position="207"/>
    </location>
</feature>
<keyword evidence="2 9" id="KW-0436">Ligase</keyword>
<dbReference type="InterPro" id="IPR050326">
    <property type="entry name" value="NAD_dep_DNA_ligaseB"/>
</dbReference>
<evidence type="ECO:0000259" key="8">
    <source>
        <dbReference type="PROSITE" id="PS50966"/>
    </source>
</evidence>
<dbReference type="PROSITE" id="PS00333">
    <property type="entry name" value="DNA_LIGASE_A2"/>
    <property type="match status" value="1"/>
</dbReference>
<dbReference type="GO" id="GO:0005524">
    <property type="term" value="F:ATP binding"/>
    <property type="evidence" value="ECO:0007669"/>
    <property type="project" value="InterPro"/>
</dbReference>
<dbReference type="GO" id="GO:0003910">
    <property type="term" value="F:DNA ligase (ATP) activity"/>
    <property type="evidence" value="ECO:0007669"/>
    <property type="project" value="InterPro"/>
</dbReference>
<dbReference type="GO" id="GO:0006281">
    <property type="term" value="P:DNA repair"/>
    <property type="evidence" value="ECO:0007669"/>
    <property type="project" value="UniProtKB-KW"/>
</dbReference>
<dbReference type="EMBL" id="JAWWNJ010000007">
    <property type="protein sequence ID" value="KAK7052302.1"/>
    <property type="molecule type" value="Genomic_DNA"/>
</dbReference>
<name>A0AAW0DKV5_9AGAR</name>
<feature type="compositionally biased region" description="Low complexity" evidence="7">
    <location>
        <begin position="413"/>
        <end position="423"/>
    </location>
</feature>
<dbReference type="CDD" id="cd07896">
    <property type="entry name" value="Adenylation_kDNA_ligase_like"/>
    <property type="match status" value="1"/>
</dbReference>
<feature type="domain" description="SWIM-type" evidence="8">
    <location>
        <begin position="34"/>
        <end position="76"/>
    </location>
</feature>
<dbReference type="Pfam" id="PF01068">
    <property type="entry name" value="DNA_ligase_A_M"/>
    <property type="match status" value="1"/>
</dbReference>
<feature type="compositionally biased region" description="Low complexity" evidence="7">
    <location>
        <begin position="84"/>
        <end position="93"/>
    </location>
</feature>
<keyword evidence="6" id="KW-0862">Zinc</keyword>
<dbReference type="GO" id="GO:0006260">
    <property type="term" value="P:DNA replication"/>
    <property type="evidence" value="ECO:0007669"/>
    <property type="project" value="UniProtKB-KW"/>
</dbReference>
<dbReference type="InterPro" id="IPR029319">
    <property type="entry name" value="DNA_ligase_OB"/>
</dbReference>
<feature type="region of interest" description="Disordered" evidence="7">
    <location>
        <begin position="502"/>
        <end position="543"/>
    </location>
</feature>